<dbReference type="AlphaFoldDB" id="Q65QC0"/>
<dbReference type="KEGG" id="msu:MS2233"/>
<keyword evidence="1" id="KW-0812">Transmembrane</keyword>
<reference evidence="2 3" key="1">
    <citation type="journal article" date="2004" name="Nat. Biotechnol.">
        <title>The genome sequence of the capnophilic rumen bacterium Mannheimia succiniciproducens.</title>
        <authorList>
            <person name="Hong S.H."/>
            <person name="Kim J.S."/>
            <person name="Lee S.Y."/>
            <person name="In Y.H."/>
            <person name="Choi S.S."/>
            <person name="Rih J.-K."/>
            <person name="Kim C.H."/>
            <person name="Jeong H."/>
            <person name="Hur C.G."/>
            <person name="Kim J.J."/>
        </authorList>
    </citation>
    <scope>NUCLEOTIDE SEQUENCE [LARGE SCALE GENOMIC DNA]</scope>
    <source>
        <strain evidence="3">KCTC 0769BP / MBEL55E</strain>
    </source>
</reference>
<evidence type="ECO:0000256" key="1">
    <source>
        <dbReference type="SAM" id="Phobius"/>
    </source>
</evidence>
<feature type="transmembrane region" description="Helical" evidence="1">
    <location>
        <begin position="21"/>
        <end position="39"/>
    </location>
</feature>
<dbReference type="EMBL" id="AE016827">
    <property type="protein sequence ID" value="AAU38840.1"/>
    <property type="molecule type" value="Genomic_DNA"/>
</dbReference>
<sequence length="44" mass="4979">MGFSARIKICIKGNLSVSFPTMLVSYQTFFSYILGLFYATNSNF</sequence>
<proteinExistence type="predicted"/>
<keyword evidence="1" id="KW-1133">Transmembrane helix</keyword>
<keyword evidence="3" id="KW-1185">Reference proteome</keyword>
<protein>
    <submittedName>
        <fullName evidence="2">Uncharacterized protein</fullName>
    </submittedName>
</protein>
<accession>Q65QC0</accession>
<gene>
    <name evidence="2" type="ordered locus">MS2233</name>
</gene>
<organism evidence="2 3">
    <name type="scientific">Mannheimia succiniciproducens (strain KCTC 0769BP / MBEL55E)</name>
    <dbReference type="NCBI Taxonomy" id="221988"/>
    <lineage>
        <taxon>Bacteria</taxon>
        <taxon>Pseudomonadati</taxon>
        <taxon>Pseudomonadota</taxon>
        <taxon>Gammaproteobacteria</taxon>
        <taxon>Pasteurellales</taxon>
        <taxon>Pasteurellaceae</taxon>
        <taxon>Basfia</taxon>
    </lineage>
</organism>
<keyword evidence="1" id="KW-0472">Membrane</keyword>
<evidence type="ECO:0000313" key="3">
    <source>
        <dbReference type="Proteomes" id="UP000000607"/>
    </source>
</evidence>
<dbReference type="HOGENOM" id="CLU_3218332_0_0_6"/>
<evidence type="ECO:0000313" key="2">
    <source>
        <dbReference type="EMBL" id="AAU38840.1"/>
    </source>
</evidence>
<dbReference type="Proteomes" id="UP000000607">
    <property type="component" value="Chromosome"/>
</dbReference>
<name>Q65QC0_MANSM</name>